<reference evidence="3 4" key="1">
    <citation type="submission" date="2017-10" db="EMBL/GenBank/DDBJ databases">
        <title>Genome sequence of Caulobacter mirabilis FWC38.</title>
        <authorList>
            <person name="Fiebig A."/>
            <person name="Crosson S."/>
        </authorList>
    </citation>
    <scope>NUCLEOTIDE SEQUENCE [LARGE SCALE GENOMIC DNA]</scope>
    <source>
        <strain evidence="3 4">FWC 38</strain>
    </source>
</reference>
<evidence type="ECO:0000256" key="1">
    <source>
        <dbReference type="SAM" id="SignalP"/>
    </source>
</evidence>
<evidence type="ECO:0000313" key="4">
    <source>
        <dbReference type="Proteomes" id="UP000228945"/>
    </source>
</evidence>
<dbReference type="Pfam" id="PF14534">
    <property type="entry name" value="DUF4440"/>
    <property type="match status" value="1"/>
</dbReference>
<dbReference type="SUPFAM" id="SSF54427">
    <property type="entry name" value="NTF2-like"/>
    <property type="match status" value="1"/>
</dbReference>
<keyword evidence="1" id="KW-0732">Signal</keyword>
<gene>
    <name evidence="3" type="ORF">CSW64_09435</name>
</gene>
<organism evidence="3 4">
    <name type="scientific">Caulobacter mirabilis</name>
    <dbReference type="NCBI Taxonomy" id="69666"/>
    <lineage>
        <taxon>Bacteria</taxon>
        <taxon>Pseudomonadati</taxon>
        <taxon>Pseudomonadota</taxon>
        <taxon>Alphaproteobacteria</taxon>
        <taxon>Caulobacterales</taxon>
        <taxon>Caulobacteraceae</taxon>
        <taxon>Caulobacter</taxon>
    </lineage>
</organism>
<keyword evidence="4" id="KW-1185">Reference proteome</keyword>
<dbReference type="RefSeq" id="WP_099621867.1">
    <property type="nucleotide sequence ID" value="NZ_CP024201.1"/>
</dbReference>
<dbReference type="KEGG" id="cmb:CSW64_09435"/>
<dbReference type="InterPro" id="IPR032710">
    <property type="entry name" value="NTF2-like_dom_sf"/>
</dbReference>
<feature type="signal peptide" evidence="1">
    <location>
        <begin position="1"/>
        <end position="19"/>
    </location>
</feature>
<name>A0A2D2AX97_9CAUL</name>
<dbReference type="Proteomes" id="UP000228945">
    <property type="component" value="Chromosome"/>
</dbReference>
<dbReference type="AlphaFoldDB" id="A0A2D2AX97"/>
<evidence type="ECO:0000313" key="3">
    <source>
        <dbReference type="EMBL" id="ATQ42613.1"/>
    </source>
</evidence>
<accession>A0A2D2AX97</accession>
<evidence type="ECO:0000259" key="2">
    <source>
        <dbReference type="Pfam" id="PF14534"/>
    </source>
</evidence>
<dbReference type="EMBL" id="CP024201">
    <property type="protein sequence ID" value="ATQ42613.1"/>
    <property type="molecule type" value="Genomic_DNA"/>
</dbReference>
<dbReference type="OrthoDB" id="119951at2"/>
<proteinExistence type="predicted"/>
<dbReference type="InterPro" id="IPR027843">
    <property type="entry name" value="DUF4440"/>
</dbReference>
<feature type="chain" id="PRO_5013648997" evidence="1">
    <location>
        <begin position="20"/>
        <end position="171"/>
    </location>
</feature>
<protein>
    <submittedName>
        <fullName evidence="3">DUF4440 domain-containing protein</fullName>
    </submittedName>
</protein>
<feature type="domain" description="DUF4440" evidence="2">
    <location>
        <begin position="35"/>
        <end position="153"/>
    </location>
</feature>
<sequence length="171" mass="18784">MFSVALSSLFLLAAAPAEAVKIPEGAVLEKVIAERDAALFGTMFDRCEPQTLADLVTPDMEFYHDKGGRMASRAVFVEDYRRSCQAKLAPDAWRSRRELVPGSMKVYPIPGFGAVEEGTHLFYERKGAGAESLVGRARFSLLWKLDPDGQWRMSRAFSIDHAAVSKGGAGR</sequence>
<dbReference type="Gene3D" id="3.10.450.50">
    <property type="match status" value="1"/>
</dbReference>